<proteinExistence type="predicted"/>
<reference evidence="2 3" key="1">
    <citation type="submission" date="2015-09" db="EMBL/GenBank/DDBJ databases">
        <title>Draft genome of the parasitic nematode Teladorsagia circumcincta isolate WARC Sus (inbred).</title>
        <authorList>
            <person name="Mitreva M."/>
        </authorList>
    </citation>
    <scope>NUCLEOTIDE SEQUENCE [LARGE SCALE GENOMIC DNA]</scope>
    <source>
        <strain evidence="2 3">S</strain>
    </source>
</reference>
<evidence type="ECO:0000256" key="1">
    <source>
        <dbReference type="SAM" id="MobiDB-lite"/>
    </source>
</evidence>
<feature type="region of interest" description="Disordered" evidence="1">
    <location>
        <begin position="72"/>
        <end position="106"/>
    </location>
</feature>
<keyword evidence="3" id="KW-1185">Reference proteome</keyword>
<dbReference type="EMBL" id="KZ346203">
    <property type="protein sequence ID" value="PIO70636.1"/>
    <property type="molecule type" value="Genomic_DNA"/>
</dbReference>
<evidence type="ECO:0000313" key="2">
    <source>
        <dbReference type="EMBL" id="PIO70636.1"/>
    </source>
</evidence>
<dbReference type="AlphaFoldDB" id="A0A2G9UKG5"/>
<protein>
    <submittedName>
        <fullName evidence="2">Uncharacterized protein</fullName>
    </submittedName>
</protein>
<organism evidence="2 3">
    <name type="scientific">Teladorsagia circumcincta</name>
    <name type="common">Brown stomach worm</name>
    <name type="synonym">Ostertagia circumcincta</name>
    <dbReference type="NCBI Taxonomy" id="45464"/>
    <lineage>
        <taxon>Eukaryota</taxon>
        <taxon>Metazoa</taxon>
        <taxon>Ecdysozoa</taxon>
        <taxon>Nematoda</taxon>
        <taxon>Chromadorea</taxon>
        <taxon>Rhabditida</taxon>
        <taxon>Rhabditina</taxon>
        <taxon>Rhabditomorpha</taxon>
        <taxon>Strongyloidea</taxon>
        <taxon>Trichostrongylidae</taxon>
        <taxon>Teladorsagia</taxon>
    </lineage>
</organism>
<name>A0A2G9UKG5_TELCI</name>
<evidence type="ECO:0000313" key="3">
    <source>
        <dbReference type="Proteomes" id="UP000230423"/>
    </source>
</evidence>
<accession>A0A2G9UKG5</accession>
<gene>
    <name evidence="2" type="ORF">TELCIR_07500</name>
</gene>
<dbReference type="Proteomes" id="UP000230423">
    <property type="component" value="Unassembled WGS sequence"/>
</dbReference>
<sequence length="106" mass="11837">MARTIAASWQHSDETTGLMSFSRPRVPAQVSVNMDAPSVRTRLLTPPLDETSDYSFIYISVIVTRNVSQTRPVTGDTEKFRRNTPSPVWMERNSYCGEQDGGGVVK</sequence>